<feature type="region of interest" description="Disordered" evidence="1">
    <location>
        <begin position="111"/>
        <end position="136"/>
    </location>
</feature>
<dbReference type="VEuPathDB" id="TriTrypDB:TvY486_0400730"/>
<sequence length="191" mass="20761">MTLPPSITLDGVVLGPLETRNVGPSAPSHQMWPSDYNLVGEALPDGRIQWFLSPFEGYQHKRLAIEESVIKECLRNHPVYIHGVGKHFQLYGPKNVLPSFSGISMGEAARRAPTTCPSTPSLPELRTPMKSCTPRPAALARTPLTGVSKLCYSNGGDSLTPRSTVPAFPRLPQRMVEKSSLVSKLGAKTKC</sequence>
<accession>G0TTX5</accession>
<organism evidence="2">
    <name type="scientific">Trypanosoma vivax (strain Y486)</name>
    <dbReference type="NCBI Taxonomy" id="1055687"/>
    <lineage>
        <taxon>Eukaryota</taxon>
        <taxon>Discoba</taxon>
        <taxon>Euglenozoa</taxon>
        <taxon>Kinetoplastea</taxon>
        <taxon>Metakinetoplastina</taxon>
        <taxon>Trypanosomatida</taxon>
        <taxon>Trypanosomatidae</taxon>
        <taxon>Trypanosoma</taxon>
        <taxon>Duttonella</taxon>
    </lineage>
</organism>
<gene>
    <name evidence="2" type="ORF">TVY486_0400730</name>
</gene>
<evidence type="ECO:0000313" key="2">
    <source>
        <dbReference type="EMBL" id="CCC47408.1"/>
    </source>
</evidence>
<name>G0TTX5_TRYVY</name>
<protein>
    <submittedName>
        <fullName evidence="2">Uncharacterized protein</fullName>
    </submittedName>
</protein>
<evidence type="ECO:0000256" key="1">
    <source>
        <dbReference type="SAM" id="MobiDB-lite"/>
    </source>
</evidence>
<dbReference type="AlphaFoldDB" id="G0TTX5"/>
<reference evidence="2" key="1">
    <citation type="journal article" date="2012" name="Proc. Natl. Acad. Sci. U.S.A.">
        <title>Antigenic diversity is generated by distinct evolutionary mechanisms in African trypanosome species.</title>
        <authorList>
            <person name="Jackson A.P."/>
            <person name="Berry A."/>
            <person name="Aslett M."/>
            <person name="Allison H.C."/>
            <person name="Burton P."/>
            <person name="Vavrova-Anderson J."/>
            <person name="Brown R."/>
            <person name="Browne H."/>
            <person name="Corton N."/>
            <person name="Hauser H."/>
            <person name="Gamble J."/>
            <person name="Gilderthorp R."/>
            <person name="Marcello L."/>
            <person name="McQuillan J."/>
            <person name="Otto T.D."/>
            <person name="Quail M.A."/>
            <person name="Sanders M.J."/>
            <person name="van Tonder A."/>
            <person name="Ginger M.L."/>
            <person name="Field M.C."/>
            <person name="Barry J.D."/>
            <person name="Hertz-Fowler C."/>
            <person name="Berriman M."/>
        </authorList>
    </citation>
    <scope>NUCLEOTIDE SEQUENCE</scope>
    <source>
        <strain evidence="2">Y486</strain>
    </source>
</reference>
<dbReference type="EMBL" id="HE573020">
    <property type="protein sequence ID" value="CCC47408.1"/>
    <property type="molecule type" value="Genomic_DNA"/>
</dbReference>
<proteinExistence type="predicted"/>